<protein>
    <submittedName>
        <fullName evidence="1">Uncharacterized protein</fullName>
    </submittedName>
</protein>
<dbReference type="AlphaFoldDB" id="A0A1F5AZU4"/>
<reference evidence="1 2" key="1">
    <citation type="journal article" date="2016" name="Nat. Commun.">
        <title>Thousands of microbial genomes shed light on interconnected biogeochemical processes in an aquifer system.</title>
        <authorList>
            <person name="Anantharaman K."/>
            <person name="Brown C.T."/>
            <person name="Hug L.A."/>
            <person name="Sharon I."/>
            <person name="Castelle C.J."/>
            <person name="Probst A.J."/>
            <person name="Thomas B.C."/>
            <person name="Singh A."/>
            <person name="Wilkins M.J."/>
            <person name="Karaoz U."/>
            <person name="Brodie E.L."/>
            <person name="Williams K.H."/>
            <person name="Hubbard S.S."/>
            <person name="Banfield J.F."/>
        </authorList>
    </citation>
    <scope>NUCLEOTIDE SEQUENCE [LARGE SCALE GENOMIC DNA]</scope>
</reference>
<name>A0A1F5AZU4_9BACT</name>
<dbReference type="EMBL" id="MEYI01000023">
    <property type="protein sequence ID" value="OGD23913.1"/>
    <property type="molecule type" value="Genomic_DNA"/>
</dbReference>
<accession>A0A1F5AZU4</accession>
<sequence length="96" mass="11485">MESPSFEKIDFKEQAHELRERLKSMMYQAEKRNKIWAFTRELQTRHSIDELHDYEAYCALAGSTPLKEPEYFDLPGNDSIIQFVENLENEIEEKKE</sequence>
<evidence type="ECO:0000313" key="1">
    <source>
        <dbReference type="EMBL" id="OGD23913.1"/>
    </source>
</evidence>
<organism evidence="1 2">
    <name type="scientific">Candidatus Azambacteria bacterium RBG_16_47_10</name>
    <dbReference type="NCBI Taxonomy" id="1797292"/>
    <lineage>
        <taxon>Bacteria</taxon>
        <taxon>Candidatus Azamiibacteriota</taxon>
    </lineage>
</organism>
<evidence type="ECO:0000313" key="2">
    <source>
        <dbReference type="Proteomes" id="UP000176639"/>
    </source>
</evidence>
<dbReference type="Proteomes" id="UP000176639">
    <property type="component" value="Unassembled WGS sequence"/>
</dbReference>
<comment type="caution">
    <text evidence="1">The sequence shown here is derived from an EMBL/GenBank/DDBJ whole genome shotgun (WGS) entry which is preliminary data.</text>
</comment>
<proteinExistence type="predicted"/>
<gene>
    <name evidence="1" type="ORF">A2Z10_03565</name>
</gene>